<evidence type="ECO:0000313" key="6">
    <source>
        <dbReference type="EMBL" id="CAB4220419.1"/>
    </source>
</evidence>
<dbReference type="EMBL" id="LR797494">
    <property type="protein sequence ID" value="CAB4220419.1"/>
    <property type="molecule type" value="Genomic_DNA"/>
</dbReference>
<dbReference type="EMBL" id="LR797123">
    <property type="protein sequence ID" value="CAB4188474.1"/>
    <property type="molecule type" value="Genomic_DNA"/>
</dbReference>
<dbReference type="EMBL" id="LR796511">
    <property type="protein sequence ID" value="CAB4148835.1"/>
    <property type="molecule type" value="Genomic_DNA"/>
</dbReference>
<dbReference type="EMBL" id="LR796809">
    <property type="protein sequence ID" value="CAB4167130.1"/>
    <property type="molecule type" value="Genomic_DNA"/>
</dbReference>
<organism evidence="4">
    <name type="scientific">uncultured Caudovirales phage</name>
    <dbReference type="NCBI Taxonomy" id="2100421"/>
    <lineage>
        <taxon>Viruses</taxon>
        <taxon>Duplodnaviria</taxon>
        <taxon>Heunggongvirae</taxon>
        <taxon>Uroviricota</taxon>
        <taxon>Caudoviricetes</taxon>
        <taxon>Peduoviridae</taxon>
        <taxon>Maltschvirus</taxon>
        <taxon>Maltschvirus maltsch</taxon>
    </lineage>
</organism>
<accession>A0A6J5Q9Y9</accession>
<evidence type="ECO:0000313" key="3">
    <source>
        <dbReference type="EMBL" id="CAB4173576.1"/>
    </source>
</evidence>
<protein>
    <submittedName>
        <fullName evidence="4">Uncharacterized protein</fullName>
    </submittedName>
</protein>
<evidence type="ECO:0000313" key="4">
    <source>
        <dbReference type="EMBL" id="CAB4179217.1"/>
    </source>
</evidence>
<evidence type="ECO:0000313" key="5">
    <source>
        <dbReference type="EMBL" id="CAB4188474.1"/>
    </source>
</evidence>
<name>A0A6J5Q9Y9_9CAUD</name>
<evidence type="ECO:0000313" key="2">
    <source>
        <dbReference type="EMBL" id="CAB4167130.1"/>
    </source>
</evidence>
<proteinExistence type="predicted"/>
<sequence length="239" mass="27502">MPYLTRKLITRAYWLSQIVSRGLETVTGDQMSEGLDLLNLLLDVKGSDTRLIPYFTRYQFPLVAGQEEYFIENLFDIQTLTFNYGNVRYGMTSQTRAKYFGNSRVNNITSLPFTYRAERELHGMRIWVYFLPNDDYTVDLTGKFALANVTLDEDLTLTYDTYYLEYLRYALAQYLCSEYAIDMQPESLAKFEEIRKKLMDVSPPDMSGRKINFSGGNNAINWGLINLSNGYLPPGGGGY</sequence>
<reference evidence="4" key="1">
    <citation type="submission" date="2020-05" db="EMBL/GenBank/DDBJ databases">
        <authorList>
            <person name="Chiriac C."/>
            <person name="Salcher M."/>
            <person name="Ghai R."/>
            <person name="Kavagutti S V."/>
        </authorList>
    </citation>
    <scope>NUCLEOTIDE SEQUENCE</scope>
</reference>
<dbReference type="EMBL" id="LR796903">
    <property type="protein sequence ID" value="CAB4173576.1"/>
    <property type="molecule type" value="Genomic_DNA"/>
</dbReference>
<dbReference type="EMBL" id="LR796975">
    <property type="protein sequence ID" value="CAB4179217.1"/>
    <property type="molecule type" value="Genomic_DNA"/>
</dbReference>
<evidence type="ECO:0000313" key="1">
    <source>
        <dbReference type="EMBL" id="CAB4148835.1"/>
    </source>
</evidence>
<gene>
    <name evidence="4" type="ORF">UFOVP1026_42</name>
    <name evidence="5" type="ORF">UFOVP1180_26</name>
    <name evidence="6" type="ORF">UFOVP1629_30</name>
    <name evidence="1" type="ORF">UFOVP527_32</name>
    <name evidence="2" type="ORF">UFOVP855_2</name>
    <name evidence="3" type="ORF">UFOVP954_19</name>
</gene>